<dbReference type="RefSeq" id="WP_118889469.1">
    <property type="nucleotide sequence ID" value="NZ_PHUT01000007.1"/>
</dbReference>
<protein>
    <submittedName>
        <fullName evidence="2">Uncharacterized protein</fullName>
    </submittedName>
</protein>
<gene>
    <name evidence="2" type="ORF">D1B32_11775</name>
</gene>
<organism evidence="2 3">
    <name type="scientific">Oceanobacillus profundus</name>
    <dbReference type="NCBI Taxonomy" id="372463"/>
    <lineage>
        <taxon>Bacteria</taxon>
        <taxon>Bacillati</taxon>
        <taxon>Bacillota</taxon>
        <taxon>Bacilli</taxon>
        <taxon>Bacillales</taxon>
        <taxon>Bacillaceae</taxon>
        <taxon>Oceanobacillus</taxon>
    </lineage>
</organism>
<dbReference type="OrthoDB" id="2974298at2"/>
<dbReference type="Proteomes" id="UP000285456">
    <property type="component" value="Unassembled WGS sequence"/>
</dbReference>
<sequence length="181" mass="20287">MARNENEILGRLKPSAKKVHDYIQEKSKETDGRLRESMAKIGENIGLSDATVHRSVRILQSEGIIGIVPSSDKTESNEIIYYGVPDEEKEVNDILTMASDLNSSLNRFQALMKTKDDTIRSLQAEKDHLLKQVKEQQGLITGLQDIVKSYENGLSILSEENIIGITELGEDTKALIFKEKN</sequence>
<reference evidence="2 3" key="1">
    <citation type="journal article" date="2007" name="Int. J. Syst. Evol. Microbiol.">
        <title>Oceanobacillus profundus sp. nov., isolated from a deep-sea sediment core.</title>
        <authorList>
            <person name="Kim Y.G."/>
            <person name="Choi D.H."/>
            <person name="Hyun S."/>
            <person name="Cho B.C."/>
        </authorList>
    </citation>
    <scope>NUCLEOTIDE SEQUENCE [LARGE SCALE GENOMIC DNA]</scope>
    <source>
        <strain evidence="2 3">DSM 18246</strain>
    </source>
</reference>
<dbReference type="EMBL" id="QWEH01000007">
    <property type="protein sequence ID" value="RHW31911.1"/>
    <property type="molecule type" value="Genomic_DNA"/>
</dbReference>
<proteinExistence type="predicted"/>
<dbReference type="Gene3D" id="1.10.10.10">
    <property type="entry name" value="Winged helix-like DNA-binding domain superfamily/Winged helix DNA-binding domain"/>
    <property type="match status" value="1"/>
</dbReference>
<dbReference type="InterPro" id="IPR036388">
    <property type="entry name" value="WH-like_DNA-bd_sf"/>
</dbReference>
<accession>A0A417YGH9</accession>
<keyword evidence="3" id="KW-1185">Reference proteome</keyword>
<name>A0A417YGH9_9BACI</name>
<feature type="coiled-coil region" evidence="1">
    <location>
        <begin position="112"/>
        <end position="139"/>
    </location>
</feature>
<dbReference type="AlphaFoldDB" id="A0A417YGH9"/>
<evidence type="ECO:0000256" key="1">
    <source>
        <dbReference type="SAM" id="Coils"/>
    </source>
</evidence>
<evidence type="ECO:0000313" key="3">
    <source>
        <dbReference type="Proteomes" id="UP000285456"/>
    </source>
</evidence>
<comment type="caution">
    <text evidence="2">The sequence shown here is derived from an EMBL/GenBank/DDBJ whole genome shotgun (WGS) entry which is preliminary data.</text>
</comment>
<evidence type="ECO:0000313" key="2">
    <source>
        <dbReference type="EMBL" id="RHW31911.1"/>
    </source>
</evidence>
<keyword evidence="1" id="KW-0175">Coiled coil</keyword>